<protein>
    <submittedName>
        <fullName evidence="1">Uncharacterized protein</fullName>
    </submittedName>
</protein>
<reference evidence="1" key="1">
    <citation type="submission" date="2015-06" db="UniProtKB">
        <authorList>
            <consortium name="EnsemblPlants"/>
        </authorList>
    </citation>
    <scope>IDENTIFICATION</scope>
</reference>
<sequence>MSETLKHRGTIKHRFSTLRWNKAISNLTDKQKGYVSKHDLDNLLHINRHLIVPIGFMQWLADHTRSNDVFKHKNKVIHIRREMAIQVFGIQSGSEPFPTESNDPAVVAKVKALSDKYKFGSRNIPIENIVNMMKNDEAEEVLCPITGNYANWKLLYGLHDISQLHKYDLATYLHQSPE</sequence>
<dbReference type="AlphaFoldDB" id="M8BA94"/>
<proteinExistence type="predicted"/>
<dbReference type="ExpressionAtlas" id="M8BA94">
    <property type="expression patterns" value="baseline"/>
</dbReference>
<accession>M8BA94</accession>
<evidence type="ECO:0000313" key="1">
    <source>
        <dbReference type="EnsemblPlants" id="EMT10575"/>
    </source>
</evidence>
<name>M8BA94_AEGTA</name>
<dbReference type="EnsemblPlants" id="EMT10575">
    <property type="protein sequence ID" value="EMT10575"/>
    <property type="gene ID" value="F775_23407"/>
</dbReference>
<organism evidence="1">
    <name type="scientific">Aegilops tauschii</name>
    <name type="common">Tausch's goatgrass</name>
    <name type="synonym">Aegilops squarrosa</name>
    <dbReference type="NCBI Taxonomy" id="37682"/>
    <lineage>
        <taxon>Eukaryota</taxon>
        <taxon>Viridiplantae</taxon>
        <taxon>Streptophyta</taxon>
        <taxon>Embryophyta</taxon>
        <taxon>Tracheophyta</taxon>
        <taxon>Spermatophyta</taxon>
        <taxon>Magnoliopsida</taxon>
        <taxon>Liliopsida</taxon>
        <taxon>Poales</taxon>
        <taxon>Poaceae</taxon>
        <taxon>BOP clade</taxon>
        <taxon>Pooideae</taxon>
        <taxon>Triticodae</taxon>
        <taxon>Triticeae</taxon>
        <taxon>Triticinae</taxon>
        <taxon>Aegilops</taxon>
    </lineage>
</organism>